<dbReference type="HOGENOM" id="CLU_019266_0_1_1"/>
<dbReference type="SMART" id="SM00014">
    <property type="entry name" value="acidPPc"/>
    <property type="match status" value="1"/>
</dbReference>
<dbReference type="CDD" id="cd03388">
    <property type="entry name" value="PAP2_SPPase1"/>
    <property type="match status" value="1"/>
</dbReference>
<evidence type="ECO:0000256" key="4">
    <source>
        <dbReference type="ARBA" id="ARBA00022824"/>
    </source>
</evidence>
<protein>
    <submittedName>
        <fullName evidence="11">PAP2 domain protein</fullName>
    </submittedName>
</protein>
<keyword evidence="12" id="KW-1185">Reference proteome</keyword>
<dbReference type="PANTHER" id="PTHR14969:SF28">
    <property type="entry name" value="DIHYDROSPHINGOSINE 1-PHOSPHATE PHOSPHATASE LCB3-RELATED"/>
    <property type="match status" value="1"/>
</dbReference>
<dbReference type="Gene3D" id="1.20.144.10">
    <property type="entry name" value="Phosphatidic acid phosphatase type 2/haloperoxidase"/>
    <property type="match status" value="1"/>
</dbReference>
<feature type="compositionally biased region" description="Polar residues" evidence="8">
    <location>
        <begin position="434"/>
        <end position="464"/>
    </location>
</feature>
<dbReference type="InParanoid" id="B8MRC9"/>
<dbReference type="InterPro" id="IPR000326">
    <property type="entry name" value="PAP2/HPO"/>
</dbReference>
<feature type="transmembrane region" description="Helical" evidence="9">
    <location>
        <begin position="192"/>
        <end position="212"/>
    </location>
</feature>
<evidence type="ECO:0000256" key="3">
    <source>
        <dbReference type="ARBA" id="ARBA00022801"/>
    </source>
</evidence>
<gene>
    <name evidence="11" type="ORF">TSTA_055290</name>
</gene>
<feature type="transmembrane region" description="Helical" evidence="9">
    <location>
        <begin position="133"/>
        <end position="154"/>
    </location>
</feature>
<dbReference type="GeneID" id="8102222"/>
<evidence type="ECO:0000313" key="12">
    <source>
        <dbReference type="Proteomes" id="UP000001745"/>
    </source>
</evidence>
<dbReference type="STRING" id="441959.B8MRC9"/>
<evidence type="ECO:0000256" key="6">
    <source>
        <dbReference type="ARBA" id="ARBA00023136"/>
    </source>
</evidence>
<evidence type="ECO:0000313" key="11">
    <source>
        <dbReference type="EMBL" id="EED13024.1"/>
    </source>
</evidence>
<dbReference type="SUPFAM" id="SSF48317">
    <property type="entry name" value="Acid phosphatase/Vanadium-dependent haloperoxidase"/>
    <property type="match status" value="1"/>
</dbReference>
<feature type="transmembrane region" description="Helical" evidence="9">
    <location>
        <begin position="166"/>
        <end position="185"/>
    </location>
</feature>
<sequence length="515" mass="57666">MDKKSNGRTDAGLRSLNHYQNSLPKWRYYPRQKLLPVVRFETPYLAWFQDKVRSPMLDSYFAFTANLGTHTFFMIFLPVLFWCGYPSLGRGMVNVLAAGVFFSGFIKDLLCLPRPLSPPLQRITMSGSAALEYGFPSTHSTNAVSVAIYLLSLLWNNTTLSPAVRFASQAALYIYALSIIIGRLYCGMHGFLDVIIGSGLGALIAWFQIVYGPTWDNWILEASGKEVLLLVLVVLVLIRIHPEPADDCPCFDDSVSFAAVFIGCQVAAWDLSKSMITSAELTADTIPYRLDIGWLRTSLRFIVGVLIIFAWREFTKPLLLRILPPVFRGLEKAGLILPRRFFTHASEYGKVPGHLKDDEVLPNFSDIPSILTSIRHPRRRAISIGPQSEADAYETLAYREKRRRESISDNYGLSGKHRQASKHSVSKLEEYESQMGTVSPRQSPDAPTSTQTSSAFEETANGSSTEDEAQMFSMIKKPRVRYDVEVVTRLIVYMGIGVIVVDVMAYVFDVIGLAP</sequence>
<evidence type="ECO:0000256" key="2">
    <source>
        <dbReference type="ARBA" id="ARBA00022692"/>
    </source>
</evidence>
<evidence type="ECO:0000256" key="5">
    <source>
        <dbReference type="ARBA" id="ARBA00022989"/>
    </source>
</evidence>
<keyword evidence="6 9" id="KW-0472">Membrane</keyword>
<comment type="similarity">
    <text evidence="7">Belongs to the type 2 lipid phosphate phosphatase family.</text>
</comment>
<reference evidence="12" key="1">
    <citation type="journal article" date="2015" name="Genome Announc.">
        <title>Genome sequence of the AIDS-associated pathogen Penicillium marneffei (ATCC18224) and its near taxonomic relative Talaromyces stipitatus (ATCC10500).</title>
        <authorList>
            <person name="Nierman W.C."/>
            <person name="Fedorova-Abrams N.D."/>
            <person name="Andrianopoulos A."/>
        </authorList>
    </citation>
    <scope>NUCLEOTIDE SEQUENCE [LARGE SCALE GENOMIC DNA]</scope>
    <source>
        <strain evidence="12">ATCC 10500 / CBS 375.48 / QM 6759 / NRRL 1006</strain>
    </source>
</reference>
<evidence type="ECO:0000256" key="8">
    <source>
        <dbReference type="SAM" id="MobiDB-lite"/>
    </source>
</evidence>
<dbReference type="Pfam" id="PF01569">
    <property type="entry name" value="PAP2"/>
    <property type="match status" value="1"/>
</dbReference>
<dbReference type="VEuPathDB" id="FungiDB:TSTA_055290"/>
<feature type="domain" description="Phosphatidic acid phosphatase type 2/haloperoxidase" evidence="10">
    <location>
        <begin position="90"/>
        <end position="209"/>
    </location>
</feature>
<comment type="subcellular location">
    <subcellularLocation>
        <location evidence="1">Endoplasmic reticulum membrane</location>
        <topology evidence="1">Multi-pass membrane protein</topology>
    </subcellularLocation>
</comment>
<feature type="compositionally biased region" description="Basic residues" evidence="8">
    <location>
        <begin position="415"/>
        <end position="425"/>
    </location>
</feature>
<feature type="transmembrane region" description="Helical" evidence="9">
    <location>
        <begin position="486"/>
        <end position="508"/>
    </location>
</feature>
<dbReference type="RefSeq" id="XP_002487135.1">
    <property type="nucleotide sequence ID" value="XM_002487090.1"/>
</dbReference>
<dbReference type="EMBL" id="EQ962659">
    <property type="protein sequence ID" value="EED13024.1"/>
    <property type="molecule type" value="Genomic_DNA"/>
</dbReference>
<evidence type="ECO:0000256" key="1">
    <source>
        <dbReference type="ARBA" id="ARBA00004477"/>
    </source>
</evidence>
<dbReference type="eggNOG" id="KOG2822">
    <property type="taxonomic scope" value="Eukaryota"/>
</dbReference>
<dbReference type="OrthoDB" id="301434at2759"/>
<organism evidence="11 12">
    <name type="scientific">Talaromyces stipitatus (strain ATCC 10500 / CBS 375.48 / QM 6759 / NRRL 1006)</name>
    <name type="common">Penicillium stipitatum</name>
    <dbReference type="NCBI Taxonomy" id="441959"/>
    <lineage>
        <taxon>Eukaryota</taxon>
        <taxon>Fungi</taxon>
        <taxon>Dikarya</taxon>
        <taxon>Ascomycota</taxon>
        <taxon>Pezizomycotina</taxon>
        <taxon>Eurotiomycetes</taxon>
        <taxon>Eurotiomycetidae</taxon>
        <taxon>Eurotiales</taxon>
        <taxon>Trichocomaceae</taxon>
        <taxon>Talaromyces</taxon>
        <taxon>Talaromyces sect. Talaromyces</taxon>
    </lineage>
</organism>
<dbReference type="FunCoup" id="B8MRC9">
    <property type="interactions" value="385"/>
</dbReference>
<dbReference type="GO" id="GO:0005789">
    <property type="term" value="C:endoplasmic reticulum membrane"/>
    <property type="evidence" value="ECO:0007669"/>
    <property type="project" value="UniProtKB-SubCell"/>
</dbReference>
<dbReference type="InterPro" id="IPR036938">
    <property type="entry name" value="PAP2/HPO_sf"/>
</dbReference>
<feature type="transmembrane region" description="Helical" evidence="9">
    <location>
        <begin position="60"/>
        <end position="81"/>
    </location>
</feature>
<keyword evidence="4" id="KW-0256">Endoplasmic reticulum</keyword>
<keyword evidence="5 9" id="KW-1133">Transmembrane helix</keyword>
<accession>B8MRC9</accession>
<evidence type="ECO:0000256" key="9">
    <source>
        <dbReference type="SAM" id="Phobius"/>
    </source>
</evidence>
<evidence type="ECO:0000256" key="7">
    <source>
        <dbReference type="ARBA" id="ARBA00038324"/>
    </source>
</evidence>
<feature type="transmembrane region" description="Helical" evidence="9">
    <location>
        <begin position="93"/>
        <end position="112"/>
    </location>
</feature>
<dbReference type="PhylomeDB" id="B8MRC9"/>
<feature type="transmembrane region" description="Helical" evidence="9">
    <location>
        <begin position="292"/>
        <end position="311"/>
    </location>
</feature>
<proteinExistence type="inferred from homology"/>
<dbReference type="AlphaFoldDB" id="B8MRC9"/>
<name>B8MRC9_TALSN</name>
<keyword evidence="3" id="KW-0378">Hydrolase</keyword>
<dbReference type="PANTHER" id="PTHR14969">
    <property type="entry name" value="SPHINGOSINE-1-PHOSPHATE PHOSPHOHYDROLASE"/>
    <property type="match status" value="1"/>
</dbReference>
<evidence type="ECO:0000259" key="10">
    <source>
        <dbReference type="SMART" id="SM00014"/>
    </source>
</evidence>
<keyword evidence="2 9" id="KW-0812">Transmembrane</keyword>
<dbReference type="GO" id="GO:0042392">
    <property type="term" value="F:sphingosine-1-phosphate phosphatase activity"/>
    <property type="evidence" value="ECO:0007669"/>
    <property type="project" value="TreeGrafter"/>
</dbReference>
<dbReference type="OMA" id="ADDCPCY"/>
<dbReference type="Proteomes" id="UP000001745">
    <property type="component" value="Unassembled WGS sequence"/>
</dbReference>
<feature type="region of interest" description="Disordered" evidence="8">
    <location>
        <begin position="407"/>
        <end position="469"/>
    </location>
</feature>